<evidence type="ECO:0000313" key="2">
    <source>
        <dbReference type="EMBL" id="AYM87232.1"/>
    </source>
</evidence>
<dbReference type="AlphaFoldDB" id="A0AAD0TZQ7"/>
<evidence type="ECO:0000256" key="1">
    <source>
        <dbReference type="NCBIfam" id="TIGR03369"/>
    </source>
</evidence>
<gene>
    <name evidence="2" type="primary">bcsE</name>
    <name evidence="2" type="ORF">D9T18_11405</name>
</gene>
<accession>A0AAD0TZQ7</accession>
<sequence length="540" mass="61316">MQNFNISGLQPSAAELKPASLYAILAPLDNFATELALHAINKPSTSDIYIVSSQIETFFEGPFSDALNHAFDQHKVHPFRFSADTRDWPKQQIINNTLKELNAYKQLNNALVIVHFSTTDLASLDQKQLMQSVQTYKKFSTQSGATVLFLVSGPEVTNYRFLLRRLNSDLDGLVYVENDSTVRVLEYDYWHHSTGIIASVQYPLMIENGCFKVQQNSITEQQTSTSGVFADEDDVWIVQGAIPEGTKLPAKYKIIKDNNALFSKGPKLEAATLVFAVSRYTDLALLAKQCFELRKNCGRWLKLVIQNVDGVIRHQDECLFLTLGVNLILYSFSEPSRLLSQVQSIQGFQFSRPLPPSIEHVLQFTENTFSKGYLPFIEFTKQVEVHSDSAVNLGVSGVLVKLELLPRIDPIHPLHLFHIKREGDVFSLVENTVYLYLHACRENDVNNAIKHLFKLETNDFFAQQNIISDHFYIQQECKQLRSYYAGQDITDYSAQLKENESYKFSQKIDPNVAADLETPEFTKNERADAVPFKMAIKSNV</sequence>
<dbReference type="RefSeq" id="WP_121637782.1">
    <property type="nucleotide sequence ID" value="NZ_CP033065.1"/>
</dbReference>
<proteinExistence type="predicted"/>
<dbReference type="Proteomes" id="UP000279995">
    <property type="component" value="Chromosome I"/>
</dbReference>
<organism evidence="2 3">
    <name type="scientific">Pseudoalteromonas agarivorans</name>
    <dbReference type="NCBI Taxonomy" id="176102"/>
    <lineage>
        <taxon>Bacteria</taxon>
        <taxon>Pseudomonadati</taxon>
        <taxon>Pseudomonadota</taxon>
        <taxon>Gammaproteobacteria</taxon>
        <taxon>Alteromonadales</taxon>
        <taxon>Pseudoalteromonadaceae</taxon>
        <taxon>Pseudoalteromonas</taxon>
    </lineage>
</organism>
<dbReference type="EMBL" id="CP033065">
    <property type="protein sequence ID" value="AYM87232.1"/>
    <property type="molecule type" value="Genomic_DNA"/>
</dbReference>
<reference evidence="2 3" key="1">
    <citation type="submission" date="2018-10" db="EMBL/GenBank/DDBJ databases">
        <title>Complete Genome Sequence and Transcriptomic Profiles of a Marine Bacterium, Pseudoalteromonas agarivorans Hao 2018.</title>
        <authorList>
            <person name="Hao L."/>
        </authorList>
    </citation>
    <scope>NUCLEOTIDE SEQUENCE [LARGE SCALE GENOMIC DNA]</scope>
    <source>
        <strain evidence="2 3">Hao 2018</strain>
    </source>
</reference>
<dbReference type="Pfam" id="PF10995">
    <property type="entry name" value="CBP_BcsE"/>
    <property type="match status" value="1"/>
</dbReference>
<dbReference type="GO" id="GO:0035438">
    <property type="term" value="F:cyclic-di-GMP binding"/>
    <property type="evidence" value="ECO:0007669"/>
    <property type="project" value="InterPro"/>
</dbReference>
<dbReference type="NCBIfam" id="TIGR03369">
    <property type="entry name" value="cellulose_bcsE"/>
    <property type="match status" value="1"/>
</dbReference>
<evidence type="ECO:0000313" key="3">
    <source>
        <dbReference type="Proteomes" id="UP000279995"/>
    </source>
</evidence>
<dbReference type="InterPro" id="IPR017745">
    <property type="entry name" value="BcsE"/>
</dbReference>
<protein>
    <recommendedName>
        <fullName evidence="1">Cellulose biosynthesis protein BcsE</fullName>
    </recommendedName>
</protein>
<name>A0AAD0TZQ7_9GAMM</name>